<dbReference type="PANTHER" id="PTHR11467:SF36">
    <property type="entry name" value="HISTONE 24-RELATED"/>
    <property type="match status" value="1"/>
</dbReference>
<keyword evidence="5" id="KW-0539">Nucleus</keyword>
<evidence type="ECO:0000256" key="3">
    <source>
        <dbReference type="ARBA" id="ARBA00022454"/>
    </source>
</evidence>
<comment type="subcellular location">
    <subcellularLocation>
        <location evidence="2">Chromosome</location>
    </subcellularLocation>
    <subcellularLocation>
        <location evidence="1">Nucleus</location>
    </subcellularLocation>
</comment>
<organism evidence="8 9">
    <name type="scientific">Hibiscus trionum</name>
    <name type="common">Flower of an hour</name>
    <dbReference type="NCBI Taxonomy" id="183268"/>
    <lineage>
        <taxon>Eukaryota</taxon>
        <taxon>Viridiplantae</taxon>
        <taxon>Streptophyta</taxon>
        <taxon>Embryophyta</taxon>
        <taxon>Tracheophyta</taxon>
        <taxon>Spermatophyta</taxon>
        <taxon>Magnoliopsida</taxon>
        <taxon>eudicotyledons</taxon>
        <taxon>Gunneridae</taxon>
        <taxon>Pentapetalae</taxon>
        <taxon>rosids</taxon>
        <taxon>malvids</taxon>
        <taxon>Malvales</taxon>
        <taxon>Malvaceae</taxon>
        <taxon>Malvoideae</taxon>
        <taxon>Hibiscus</taxon>
    </lineage>
</organism>
<protein>
    <submittedName>
        <fullName evidence="8">Histone H1-3</fullName>
    </submittedName>
</protein>
<dbReference type="GO" id="GO:0031492">
    <property type="term" value="F:nucleosomal DNA binding"/>
    <property type="evidence" value="ECO:0007669"/>
    <property type="project" value="TreeGrafter"/>
</dbReference>
<evidence type="ECO:0000313" key="8">
    <source>
        <dbReference type="EMBL" id="GMI64648.1"/>
    </source>
</evidence>
<dbReference type="Proteomes" id="UP001165190">
    <property type="component" value="Unassembled WGS sequence"/>
</dbReference>
<comment type="caution">
    <text evidence="8">The sequence shown here is derived from an EMBL/GenBank/DDBJ whole genome shotgun (WGS) entry which is preliminary data.</text>
</comment>
<dbReference type="OrthoDB" id="1110759at2759"/>
<evidence type="ECO:0000256" key="5">
    <source>
        <dbReference type="ARBA" id="ARBA00023242"/>
    </source>
</evidence>
<keyword evidence="3" id="KW-0158">Chromosome</keyword>
<reference evidence="8" key="1">
    <citation type="submission" date="2023-05" db="EMBL/GenBank/DDBJ databases">
        <title>Genome and transcriptome analyses reveal genes involved in the formation of fine ridges on petal epidermal cells in Hibiscus trionum.</title>
        <authorList>
            <person name="Koshimizu S."/>
            <person name="Masuda S."/>
            <person name="Ishii T."/>
            <person name="Shirasu K."/>
            <person name="Hoshino A."/>
            <person name="Arita M."/>
        </authorList>
    </citation>
    <scope>NUCLEOTIDE SEQUENCE</scope>
    <source>
        <strain evidence="8">Hamamatsu line</strain>
    </source>
</reference>
<dbReference type="CDD" id="cd00073">
    <property type="entry name" value="H15"/>
    <property type="match status" value="1"/>
</dbReference>
<dbReference type="GO" id="GO:0006334">
    <property type="term" value="P:nucleosome assembly"/>
    <property type="evidence" value="ECO:0007669"/>
    <property type="project" value="InterPro"/>
</dbReference>
<dbReference type="Gene3D" id="1.10.10.10">
    <property type="entry name" value="Winged helix-like DNA-binding domain superfamily/Winged helix DNA-binding domain"/>
    <property type="match status" value="1"/>
</dbReference>
<dbReference type="Pfam" id="PF00538">
    <property type="entry name" value="Linker_histone"/>
    <property type="match status" value="1"/>
</dbReference>
<dbReference type="InterPro" id="IPR005818">
    <property type="entry name" value="Histone_H1/H5_H15"/>
</dbReference>
<evidence type="ECO:0000259" key="7">
    <source>
        <dbReference type="PROSITE" id="PS51504"/>
    </source>
</evidence>
<evidence type="ECO:0000256" key="2">
    <source>
        <dbReference type="ARBA" id="ARBA00004286"/>
    </source>
</evidence>
<dbReference type="InterPro" id="IPR036390">
    <property type="entry name" value="WH_DNA-bd_sf"/>
</dbReference>
<dbReference type="GO" id="GO:0045910">
    <property type="term" value="P:negative regulation of DNA recombination"/>
    <property type="evidence" value="ECO:0007669"/>
    <property type="project" value="TreeGrafter"/>
</dbReference>
<evidence type="ECO:0000256" key="6">
    <source>
        <dbReference type="SAM" id="MobiDB-lite"/>
    </source>
</evidence>
<dbReference type="GO" id="GO:0003690">
    <property type="term" value="F:double-stranded DNA binding"/>
    <property type="evidence" value="ECO:0007669"/>
    <property type="project" value="TreeGrafter"/>
</dbReference>
<dbReference type="SUPFAM" id="SSF46785">
    <property type="entry name" value="Winged helix' DNA-binding domain"/>
    <property type="match status" value="1"/>
</dbReference>
<keyword evidence="9" id="KW-1185">Reference proteome</keyword>
<feature type="domain" description="H15" evidence="7">
    <location>
        <begin position="1"/>
        <end position="64"/>
    </location>
</feature>
<proteinExistence type="predicted"/>
<dbReference type="PROSITE" id="PS51504">
    <property type="entry name" value="H15"/>
    <property type="match status" value="1"/>
</dbReference>
<dbReference type="InterPro" id="IPR036388">
    <property type="entry name" value="WH-like_DNA-bd_sf"/>
</dbReference>
<dbReference type="PANTHER" id="PTHR11467">
    <property type="entry name" value="HISTONE H1"/>
    <property type="match status" value="1"/>
</dbReference>
<feature type="region of interest" description="Disordered" evidence="6">
    <location>
        <begin position="73"/>
        <end position="122"/>
    </location>
</feature>
<dbReference type="GO" id="GO:0000786">
    <property type="term" value="C:nucleosome"/>
    <property type="evidence" value="ECO:0007669"/>
    <property type="project" value="InterPro"/>
</dbReference>
<evidence type="ECO:0000256" key="1">
    <source>
        <dbReference type="ARBA" id="ARBA00004123"/>
    </source>
</evidence>
<gene>
    <name evidence="8" type="ORF">HRI_000134100</name>
</gene>
<evidence type="ECO:0000256" key="4">
    <source>
        <dbReference type="ARBA" id="ARBA00023125"/>
    </source>
</evidence>
<keyword evidence="4" id="KW-0238">DNA-binding</keyword>
<sequence>MIKEALLALNEKSGSSPYAIAKYMEEKHKAVLPANFRKILALQLKNSAARGKLIKVKASYKLSEADKKGKFTATKGKTEKKIKVEVTKKKPTKRVEAKKKTTPAKPKQPKSIKSPATKKATA</sequence>
<dbReference type="EMBL" id="BSYR01000003">
    <property type="protein sequence ID" value="GMI64648.1"/>
    <property type="molecule type" value="Genomic_DNA"/>
</dbReference>
<feature type="compositionally biased region" description="Basic residues" evidence="6">
    <location>
        <begin position="100"/>
        <end position="110"/>
    </location>
</feature>
<dbReference type="SMART" id="SM00526">
    <property type="entry name" value="H15"/>
    <property type="match status" value="1"/>
</dbReference>
<dbReference type="AlphaFoldDB" id="A0A9W7GST4"/>
<dbReference type="GO" id="GO:0005634">
    <property type="term" value="C:nucleus"/>
    <property type="evidence" value="ECO:0007669"/>
    <property type="project" value="UniProtKB-SubCell"/>
</dbReference>
<accession>A0A9W7GST4</accession>
<name>A0A9W7GST4_HIBTR</name>
<dbReference type="GO" id="GO:0030261">
    <property type="term" value="P:chromosome condensation"/>
    <property type="evidence" value="ECO:0007669"/>
    <property type="project" value="TreeGrafter"/>
</dbReference>
<feature type="compositionally biased region" description="Basic and acidic residues" evidence="6">
    <location>
        <begin position="76"/>
        <end position="99"/>
    </location>
</feature>
<evidence type="ECO:0000313" key="9">
    <source>
        <dbReference type="Proteomes" id="UP001165190"/>
    </source>
</evidence>